<dbReference type="RefSeq" id="WP_369742597.1">
    <property type="nucleotide sequence ID" value="NZ_CP165718.1"/>
</dbReference>
<dbReference type="InterPro" id="IPR004919">
    <property type="entry name" value="GmrSD_N"/>
</dbReference>
<feature type="domain" description="DUF7834" evidence="2">
    <location>
        <begin position="210"/>
        <end position="451"/>
    </location>
</feature>
<dbReference type="InterPro" id="IPR057156">
    <property type="entry name" value="DUF7834"/>
</dbReference>
<evidence type="ECO:0000259" key="1">
    <source>
        <dbReference type="Pfam" id="PF03235"/>
    </source>
</evidence>
<dbReference type="Pfam" id="PF25202">
    <property type="entry name" value="DUF7834"/>
    <property type="match status" value="1"/>
</dbReference>
<dbReference type="EMBL" id="CP165718">
    <property type="protein sequence ID" value="XDV09008.1"/>
    <property type="molecule type" value="Genomic_DNA"/>
</dbReference>
<evidence type="ECO:0000259" key="2">
    <source>
        <dbReference type="Pfam" id="PF25202"/>
    </source>
</evidence>
<reference evidence="3" key="1">
    <citation type="submission" date="2024-07" db="EMBL/GenBank/DDBJ databases">
        <title>Whole genome sequence of bacterial strains from algal surface.</title>
        <authorList>
            <person name="Kumar P."/>
        </authorList>
    </citation>
    <scope>NUCLEOTIDE SEQUENCE</scope>
    <source>
        <strain evidence="3">PP-1MA</strain>
    </source>
</reference>
<sequence length="520" mass="59570">MTERISQDVSVALKSFNELASAACPLALDTYQRAYVWGEDKIHQLLTDLTDFAQQTVNQPLSNKKHQQEAYYMGTLLMHAKTQGNDNYLCVIDGQQRLTSLAILYWLLKNEVPAHIQFEFRSSRSLVNIQQAKGAMSKWLTKHNVDRQALFAIFAQLRFTVISVTKEDLAFTFFDTQNNRGVPLGSTDLLKAYHLRAINSDDGKLDEQLQSHCATRWEAVQLHGKGKSTSQKHDFAPELFHYYLWRSRNWTGNQVVELESKDEMLSHFGEQTKSTPNGEVALYPAGQNQWGKTLRLTANNDFYLTPSPQQFGAQASSLPFALRQPVSKGAGFFLYAEKYAAMLNMLFYKPSLTPEINAMQVFYNEVVLSLSHYLQSLFRLCVLVYFDRLGSQGLLRFVLWLDHRLGAIRLSQADIRRETPLKFLRDAKRNLLDVIAYAYESDDVIQFLSQNDVGKIYLLNDGWEKEIKNNRLVQERYASRVASYYGLQQLTTKTPEFIDAYVKKQLAELNTAKNKEAIDG</sequence>
<dbReference type="Pfam" id="PF03235">
    <property type="entry name" value="GmrSD_N"/>
    <property type="match status" value="1"/>
</dbReference>
<dbReference type="AlphaFoldDB" id="A0AB39X8C0"/>
<accession>A0AB39X8C0</accession>
<protein>
    <submittedName>
        <fullName evidence="3">DUF262 domain-containing protein</fullName>
    </submittedName>
</protein>
<dbReference type="PANTHER" id="PTHR35149:SF2">
    <property type="entry name" value="DUF262 DOMAIN-CONTAINING PROTEIN"/>
    <property type="match status" value="1"/>
</dbReference>
<evidence type="ECO:0000313" key="3">
    <source>
        <dbReference type="EMBL" id="XDV09008.1"/>
    </source>
</evidence>
<organism evidence="3">
    <name type="scientific">Pseudidiomarina sp. PP-1MA</name>
    <dbReference type="NCBI Taxonomy" id="3237706"/>
    <lineage>
        <taxon>Bacteria</taxon>
        <taxon>Pseudomonadati</taxon>
        <taxon>Pseudomonadota</taxon>
        <taxon>Gammaproteobacteria</taxon>
        <taxon>Alteromonadales</taxon>
        <taxon>Idiomarinaceae</taxon>
        <taxon>Pseudidiomarina</taxon>
    </lineage>
</organism>
<gene>
    <name evidence="3" type="ORF">AB8S08_09595</name>
</gene>
<proteinExistence type="predicted"/>
<dbReference type="PANTHER" id="PTHR35149">
    <property type="entry name" value="SLL5132 PROTEIN"/>
    <property type="match status" value="1"/>
</dbReference>
<feature type="domain" description="GmrSD restriction endonucleases N-terminal" evidence="1">
    <location>
        <begin position="28"/>
        <end position="194"/>
    </location>
</feature>
<name>A0AB39X8C0_9GAMM</name>